<dbReference type="PROSITE" id="PS51160">
    <property type="entry name" value="ACYLPHOSPHATASE_3"/>
    <property type="match status" value="1"/>
</dbReference>
<dbReference type="Pfam" id="PF00708">
    <property type="entry name" value="Acylphosphatase"/>
    <property type="match status" value="1"/>
</dbReference>
<reference evidence="8 9" key="1">
    <citation type="submission" date="2023-03" db="EMBL/GenBank/DDBJ databases">
        <title>Halomonas sp. nov., isolated from Korean tranditional fermented seafood 'Jeotgal'.</title>
        <authorList>
            <person name="Kim B."/>
            <person name="Shin N.-R."/>
        </authorList>
    </citation>
    <scope>NUCLEOTIDE SEQUENCE [LARGE SCALE GENOMIC DNA]</scope>
    <source>
        <strain evidence="8 9">SG2L-4</strain>
    </source>
</reference>
<evidence type="ECO:0000256" key="5">
    <source>
        <dbReference type="PROSITE-ProRule" id="PRU00520"/>
    </source>
</evidence>
<comment type="similarity">
    <text evidence="1 6">Belongs to the acylphosphatase family.</text>
</comment>
<name>A0ABY9YVZ1_9GAMM</name>
<evidence type="ECO:0000256" key="6">
    <source>
        <dbReference type="RuleBase" id="RU004168"/>
    </source>
</evidence>
<dbReference type="InterPro" id="IPR036046">
    <property type="entry name" value="Acylphosphatase-like_dom_sf"/>
</dbReference>
<evidence type="ECO:0000259" key="7">
    <source>
        <dbReference type="PROSITE" id="PS51160"/>
    </source>
</evidence>
<keyword evidence="5" id="KW-0378">Hydrolase</keyword>
<sequence length="93" mass="10346">MTQCYRAMVTGKVQGVSFRQAAREQALKRQITGHAVNLADGRVEVVMYGRREALAELCEWLWQGPPAAHVTHVGLEPLEMPSEGHTPADFTTR</sequence>
<gene>
    <name evidence="8" type="ORF">P1P91_08535</name>
</gene>
<dbReference type="RefSeq" id="WP_311881957.1">
    <property type="nucleotide sequence ID" value="NZ_CP119391.1"/>
</dbReference>
<evidence type="ECO:0000256" key="2">
    <source>
        <dbReference type="ARBA" id="ARBA00012150"/>
    </source>
</evidence>
<dbReference type="Gene3D" id="3.30.70.100">
    <property type="match status" value="1"/>
</dbReference>
<keyword evidence="9" id="KW-1185">Reference proteome</keyword>
<evidence type="ECO:0000313" key="8">
    <source>
        <dbReference type="EMBL" id="WNK18937.1"/>
    </source>
</evidence>
<organism evidence="8 9">
    <name type="scientific">Halomonas piscis</name>
    <dbReference type="NCBI Taxonomy" id="3031727"/>
    <lineage>
        <taxon>Bacteria</taxon>
        <taxon>Pseudomonadati</taxon>
        <taxon>Pseudomonadota</taxon>
        <taxon>Gammaproteobacteria</taxon>
        <taxon>Oceanospirillales</taxon>
        <taxon>Halomonadaceae</taxon>
        <taxon>Halomonas</taxon>
    </lineage>
</organism>
<dbReference type="PANTHER" id="PTHR47268">
    <property type="entry name" value="ACYLPHOSPHATASE"/>
    <property type="match status" value="1"/>
</dbReference>
<comment type="catalytic activity">
    <reaction evidence="4 5">
        <text>an acyl phosphate + H2O = a carboxylate + phosphate + H(+)</text>
        <dbReference type="Rhea" id="RHEA:14965"/>
        <dbReference type="ChEBI" id="CHEBI:15377"/>
        <dbReference type="ChEBI" id="CHEBI:15378"/>
        <dbReference type="ChEBI" id="CHEBI:29067"/>
        <dbReference type="ChEBI" id="CHEBI:43474"/>
        <dbReference type="ChEBI" id="CHEBI:59918"/>
        <dbReference type="EC" id="3.6.1.7"/>
    </reaction>
</comment>
<protein>
    <recommendedName>
        <fullName evidence="3 5">acylphosphatase</fullName>
        <ecNumber evidence="2 5">3.6.1.7</ecNumber>
    </recommendedName>
</protein>
<evidence type="ECO:0000256" key="3">
    <source>
        <dbReference type="ARBA" id="ARBA00015991"/>
    </source>
</evidence>
<dbReference type="PANTHER" id="PTHR47268:SF4">
    <property type="entry name" value="ACYLPHOSPHATASE"/>
    <property type="match status" value="1"/>
</dbReference>
<dbReference type="EMBL" id="CP119391">
    <property type="protein sequence ID" value="WNK18937.1"/>
    <property type="molecule type" value="Genomic_DNA"/>
</dbReference>
<dbReference type="InterPro" id="IPR020456">
    <property type="entry name" value="Acylphosphatase"/>
</dbReference>
<evidence type="ECO:0000256" key="1">
    <source>
        <dbReference type="ARBA" id="ARBA00005614"/>
    </source>
</evidence>
<evidence type="ECO:0000256" key="4">
    <source>
        <dbReference type="ARBA" id="ARBA00047645"/>
    </source>
</evidence>
<accession>A0ABY9YVZ1</accession>
<feature type="domain" description="Acylphosphatase-like" evidence="7">
    <location>
        <begin position="4"/>
        <end position="93"/>
    </location>
</feature>
<dbReference type="PROSITE" id="PS00150">
    <property type="entry name" value="ACYLPHOSPHATASE_1"/>
    <property type="match status" value="1"/>
</dbReference>
<dbReference type="Proteomes" id="UP001301869">
    <property type="component" value="Chromosome"/>
</dbReference>
<feature type="active site" evidence="5">
    <location>
        <position position="37"/>
    </location>
</feature>
<feature type="active site" evidence="5">
    <location>
        <position position="19"/>
    </location>
</feature>
<dbReference type="InterPro" id="IPR017968">
    <property type="entry name" value="Acylphosphatase_CS"/>
</dbReference>
<dbReference type="SUPFAM" id="SSF54975">
    <property type="entry name" value="Acylphosphatase/BLUF domain-like"/>
    <property type="match status" value="1"/>
</dbReference>
<proteinExistence type="inferred from homology"/>
<dbReference type="InterPro" id="IPR001792">
    <property type="entry name" value="Acylphosphatase-like_dom"/>
</dbReference>
<evidence type="ECO:0000313" key="9">
    <source>
        <dbReference type="Proteomes" id="UP001301869"/>
    </source>
</evidence>
<dbReference type="EC" id="3.6.1.7" evidence="2 5"/>